<dbReference type="AlphaFoldDB" id="A0A814R819"/>
<accession>A0A814R819</accession>
<dbReference type="EMBL" id="CAJNOT010001023">
    <property type="protein sequence ID" value="CAF1130315.1"/>
    <property type="molecule type" value="Genomic_DNA"/>
</dbReference>
<proteinExistence type="predicted"/>
<evidence type="ECO:0000313" key="1">
    <source>
        <dbReference type="EMBL" id="CAF1130315.1"/>
    </source>
</evidence>
<gene>
    <name evidence="1" type="ORF">ZHD862_LOCUS19104</name>
</gene>
<organism evidence="1 2">
    <name type="scientific">Rotaria sordida</name>
    <dbReference type="NCBI Taxonomy" id="392033"/>
    <lineage>
        <taxon>Eukaryota</taxon>
        <taxon>Metazoa</taxon>
        <taxon>Spiralia</taxon>
        <taxon>Gnathifera</taxon>
        <taxon>Rotifera</taxon>
        <taxon>Eurotatoria</taxon>
        <taxon>Bdelloidea</taxon>
        <taxon>Philodinida</taxon>
        <taxon>Philodinidae</taxon>
        <taxon>Rotaria</taxon>
    </lineage>
</organism>
<sequence>MFNWQFSQSCSSSILKELHITVKYFHDCLYILDGCFNQLEKFFVNIDFIYNQSSTINDQEKLPNMKYFSLTCKDATLEYYELIVPLLHRMSNLESLALYLMVSNHFMDERFIDGNDLKENIINHLPRLKKFAFNIHSRTFFLNEIYLPSNADIRNTFTNFKDNQIVCSVDYSRREKVGQCHIYSLPYTILFYNNITNNFPGGLFKSVRQISLCDEHPFEHEFFIQIAEAFPYLKKLRLTNTQSQQHKHSQSSKDAKKKEYPIIKYSHLTELDLFLVHNDYIEQFLDLTKTNLSKNFKLSVEYKSLRLVTDNFTRETTRMNCSKINNIQFYDRISTIPEHFQMYFPRMKYRSLLSYFDINYSSR</sequence>
<comment type="caution">
    <text evidence="1">The sequence shown here is derived from an EMBL/GenBank/DDBJ whole genome shotgun (WGS) entry which is preliminary data.</text>
</comment>
<reference evidence="1" key="1">
    <citation type="submission" date="2021-02" db="EMBL/GenBank/DDBJ databases">
        <authorList>
            <person name="Nowell W R."/>
        </authorList>
    </citation>
    <scope>NUCLEOTIDE SEQUENCE</scope>
</reference>
<dbReference type="Proteomes" id="UP000663864">
    <property type="component" value="Unassembled WGS sequence"/>
</dbReference>
<protein>
    <submittedName>
        <fullName evidence="1">Uncharacterized protein</fullName>
    </submittedName>
</protein>
<name>A0A814R819_9BILA</name>
<evidence type="ECO:0000313" key="2">
    <source>
        <dbReference type="Proteomes" id="UP000663864"/>
    </source>
</evidence>